<dbReference type="GeneID" id="23863190"/>
<proteinExistence type="predicted"/>
<gene>
    <name evidence="1" type="ORF">TbgDal_VII8510</name>
</gene>
<dbReference type="KEGG" id="tbg:TbgDal_VII8510"/>
<accession>C9ZUB3</accession>
<dbReference type="Proteomes" id="UP000002316">
    <property type="component" value="Chromosome 7"/>
</dbReference>
<organism evidence="1 2">
    <name type="scientific">Trypanosoma brucei gambiense (strain MHOM/CI/86/DAL972)</name>
    <dbReference type="NCBI Taxonomy" id="679716"/>
    <lineage>
        <taxon>Eukaryota</taxon>
        <taxon>Discoba</taxon>
        <taxon>Euglenozoa</taxon>
        <taxon>Kinetoplastea</taxon>
        <taxon>Metakinetoplastina</taxon>
        <taxon>Trypanosomatida</taxon>
        <taxon>Trypanosomatidae</taxon>
        <taxon>Trypanosoma</taxon>
    </lineage>
</organism>
<dbReference type="EMBL" id="FN554970">
    <property type="protein sequence ID" value="CBH13000.1"/>
    <property type="molecule type" value="Genomic_DNA"/>
</dbReference>
<dbReference type="AlphaFoldDB" id="C9ZUB3"/>
<dbReference type="RefSeq" id="XP_011775278.1">
    <property type="nucleotide sequence ID" value="XM_011776976.1"/>
</dbReference>
<reference evidence="2" key="1">
    <citation type="journal article" date="2010" name="PLoS Negl. Trop. Dis.">
        <title>The genome sequence of Trypanosoma brucei gambiense, causative agent of chronic human african trypanosomiasis.</title>
        <authorList>
            <person name="Jackson A.P."/>
            <person name="Sanders M."/>
            <person name="Berry A."/>
            <person name="McQuillan J."/>
            <person name="Aslett M.A."/>
            <person name="Quail M.A."/>
            <person name="Chukualim B."/>
            <person name="Capewell P."/>
            <person name="MacLeod A."/>
            <person name="Melville S.E."/>
            <person name="Gibson W."/>
            <person name="Barry J.D."/>
            <person name="Berriman M."/>
            <person name="Hertz-Fowler C."/>
        </authorList>
    </citation>
    <scope>NUCLEOTIDE SEQUENCE [LARGE SCALE GENOMIC DNA]</scope>
    <source>
        <strain evidence="2">MHOM/CI/86/DAL972</strain>
    </source>
</reference>
<evidence type="ECO:0000313" key="2">
    <source>
        <dbReference type="Proteomes" id="UP000002316"/>
    </source>
</evidence>
<evidence type="ECO:0000313" key="1">
    <source>
        <dbReference type="EMBL" id="CBH13000.1"/>
    </source>
</evidence>
<sequence length="141" mass="15878">MISIGSSQAVICIILPFTHLLAFATKTAVSLLHSIVTASRHHSNNQHLTVQLRLLPFRTSSCMWRRMNTSPLTTTEQQRQHTCTRLCLTHVRSPPHHISTKLCIQVCIRACGKTYRPGGQGGGELQYCVILRYENMELADH</sequence>
<name>C9ZUB3_TRYB9</name>
<protein>
    <submittedName>
        <fullName evidence="1">Uncharacterized protein</fullName>
    </submittedName>
</protein>